<evidence type="ECO:0000313" key="4">
    <source>
        <dbReference type="Proteomes" id="UP000006315"/>
    </source>
</evidence>
<feature type="domain" description="CAP-associated" evidence="2">
    <location>
        <begin position="62"/>
        <end position="201"/>
    </location>
</feature>
<dbReference type="SUPFAM" id="SSF55797">
    <property type="entry name" value="PR-1-like"/>
    <property type="match status" value="1"/>
</dbReference>
<dbReference type="EMBL" id="AJLR01000039">
    <property type="protein sequence ID" value="EKN68471.1"/>
    <property type="molecule type" value="Genomic_DNA"/>
</dbReference>
<dbReference type="Proteomes" id="UP000006315">
    <property type="component" value="Unassembled WGS sequence"/>
</dbReference>
<reference evidence="3 4" key="1">
    <citation type="journal article" date="2012" name="Front. Microbiol.">
        <title>Redundancy and modularity in membrane-associated dissimilatory nitrate reduction in Bacillus.</title>
        <authorList>
            <person name="Heylen K."/>
            <person name="Keltjens J."/>
        </authorList>
    </citation>
    <scope>NUCLEOTIDE SEQUENCE [LARGE SCALE GENOMIC DNA]</scope>
    <source>
        <strain evidence="3 4">LMG 9581</strain>
    </source>
</reference>
<protein>
    <recommendedName>
        <fullName evidence="5">SCP-like extracellular</fullName>
    </recommendedName>
</protein>
<dbReference type="PANTHER" id="PTHR31157">
    <property type="entry name" value="SCP DOMAIN-CONTAINING PROTEIN"/>
    <property type="match status" value="1"/>
</dbReference>
<dbReference type="AlphaFoldDB" id="K6E5C2"/>
<dbReference type="InterPro" id="IPR029410">
    <property type="entry name" value="CAP_assoc"/>
</dbReference>
<dbReference type="CDD" id="cd05379">
    <property type="entry name" value="CAP_bacterial"/>
    <property type="match status" value="1"/>
</dbReference>
<organism evidence="3 4">
    <name type="scientific">Schinkia azotoformans LMG 9581</name>
    <dbReference type="NCBI Taxonomy" id="1131731"/>
    <lineage>
        <taxon>Bacteria</taxon>
        <taxon>Bacillati</taxon>
        <taxon>Bacillota</taxon>
        <taxon>Bacilli</taxon>
        <taxon>Bacillales</taxon>
        <taxon>Bacillaceae</taxon>
        <taxon>Calidifontibacillus/Schinkia group</taxon>
        <taxon>Schinkia</taxon>
    </lineage>
</organism>
<dbReference type="InterPro" id="IPR014044">
    <property type="entry name" value="CAP_dom"/>
</dbReference>
<accession>K6E5C2</accession>
<evidence type="ECO:0000313" key="3">
    <source>
        <dbReference type="EMBL" id="EKN68471.1"/>
    </source>
</evidence>
<dbReference type="Pfam" id="PF00188">
    <property type="entry name" value="CAP"/>
    <property type="match status" value="1"/>
</dbReference>
<dbReference type="GeneID" id="89469189"/>
<comment type="caution">
    <text evidence="3">The sequence shown here is derived from an EMBL/GenBank/DDBJ whole genome shotgun (WGS) entry which is preliminary data.</text>
</comment>
<evidence type="ECO:0000259" key="2">
    <source>
        <dbReference type="Pfam" id="PF14504"/>
    </source>
</evidence>
<evidence type="ECO:0008006" key="5">
    <source>
        <dbReference type="Google" id="ProtNLM"/>
    </source>
</evidence>
<dbReference type="PATRIC" id="fig|1131731.3.peg.833"/>
<proteinExistence type="predicted"/>
<dbReference type="STRING" id="1131731.BAZO_04005"/>
<dbReference type="Gene3D" id="3.40.33.10">
    <property type="entry name" value="CAP"/>
    <property type="match status" value="1"/>
</dbReference>
<dbReference type="Pfam" id="PF14504">
    <property type="entry name" value="CAP_assoc_N"/>
    <property type="match status" value="1"/>
</dbReference>
<dbReference type="RefSeq" id="WP_003329979.1">
    <property type="nucleotide sequence ID" value="NZ_AJLR01000039.1"/>
</dbReference>
<feature type="domain" description="SCP" evidence="1">
    <location>
        <begin position="232"/>
        <end position="342"/>
    </location>
</feature>
<dbReference type="InterPro" id="IPR035940">
    <property type="entry name" value="CAP_sf"/>
</dbReference>
<sequence>MRKNILSFFILLTSVLVLAIIFVRLPSETVQTTSTKPMNLGMGEKEIELPFPKETRKLYELIGKDREDVIELLGQPRRIDASEYDYDWWIYNESLANYCQIGIENDKVVTVYVMGENNEIAPFQIGQTRNTLETIVNLSDKIALEVDKNLYQFELTNEEVETVPLIQYKNIWAQVYIDKFSRTVSSIRFLDAETLVKIRPYELVYRGNLISAKEIDSKMWYEIEKGKALQILDMTNVVRERNGLSHVNWDESTAVVAYSHSREMFEEEYFSHSSPTQGDLSDRLVNGGVDFRVAGENIAARYVDAISAVEGWLNSEGHRTTLLNKEFTHLGVGVYEKYYTQNFIKAW</sequence>
<name>K6E5C2_SCHAZ</name>
<keyword evidence="4" id="KW-1185">Reference proteome</keyword>
<dbReference type="PANTHER" id="PTHR31157:SF26">
    <property type="entry name" value="SCP-LIKE EXTRACELLULAR PROTEIN"/>
    <property type="match status" value="1"/>
</dbReference>
<gene>
    <name evidence="3" type="ORF">BAZO_04005</name>
</gene>
<evidence type="ECO:0000259" key="1">
    <source>
        <dbReference type="Pfam" id="PF00188"/>
    </source>
</evidence>